<keyword evidence="6" id="KW-1185">Reference proteome</keyword>
<dbReference type="Proteomes" id="UP000058925">
    <property type="component" value="Chromosome"/>
</dbReference>
<keyword evidence="2" id="KW-0442">Lipid degradation</keyword>
<evidence type="ECO:0000256" key="2">
    <source>
        <dbReference type="ARBA" id="ARBA00022963"/>
    </source>
</evidence>
<evidence type="ECO:0000313" key="6">
    <source>
        <dbReference type="Proteomes" id="UP000058925"/>
    </source>
</evidence>
<dbReference type="KEGG" id="taa:NMY3_01122"/>
<keyword evidence="1" id="KW-0378">Hydrolase</keyword>
<accession>A0A654LWE0</accession>
<dbReference type="GeneID" id="60421221"/>
<dbReference type="SUPFAM" id="SSF52151">
    <property type="entry name" value="FabD/lysophospholipase-like"/>
    <property type="match status" value="1"/>
</dbReference>
<dbReference type="GO" id="GO:0016042">
    <property type="term" value="P:lipid catabolic process"/>
    <property type="evidence" value="ECO:0007669"/>
    <property type="project" value="UniProtKB-KW"/>
</dbReference>
<evidence type="ECO:0000256" key="1">
    <source>
        <dbReference type="ARBA" id="ARBA00022801"/>
    </source>
</evidence>
<proteinExistence type="predicted"/>
<name>A0A654LWE0_9ARCH</name>
<reference evidence="6" key="1">
    <citation type="submission" date="2015-10" db="EMBL/GenBank/DDBJ databases">
        <title>Niche specialization of a soil ammonia-oxidizing archaeon, Candidatus Nitrosocosmicus oleophilus.</title>
        <authorList>
            <person name="Jung M.-Y."/>
            <person name="Rhee S.-K."/>
        </authorList>
    </citation>
    <scope>NUCLEOTIDE SEQUENCE [LARGE SCALE GENOMIC DNA]</scope>
    <source>
        <strain evidence="6">MY3</strain>
    </source>
</reference>
<evidence type="ECO:0000259" key="4">
    <source>
        <dbReference type="PROSITE" id="PS51635"/>
    </source>
</evidence>
<protein>
    <submittedName>
        <fullName evidence="5">Patatin-like phospholipase</fullName>
    </submittedName>
</protein>
<sequence>MSNSEIPTTQRALILQGSVALGAFEAGVFKKLYEIIKKEDPNWESRMFDIVAGTSAGAVNAAILTSHVKEKKTWKGSAEKLEEYWREHLSTHTPIAAKFGTQWWEEIYQWWGGKYYELWNGNSKIASEEAARRYYSTKYFFAYGVPNVFSPSFPFPQLDYRFFDNNPLFPPTNLWTRYSNSPLRNSLEHRDRHGDKFVNFPLSTSFEAHEPRFLAVSVDVQQGKPVTFDSYLLKSVLDSYDPDLSKNVDDIIQYDEGIMKEHVMASASFPLYFDYEEVDGHKLCDGGILSNTPLRELLQAHRDYWYKDVGKGNKDALVPDLKVYIIGVWPSVEKAIPSDYDGIKERNSDLTHSDKTEYDQKIAALVTDYLNLYKKTKEIAEIHIKDQNEYESFQNNLEVLLSTVIESKKRTGKDRTYKDLIEGRFDLKRIVTIERKDDIHSVYNKWADYTSETIDKLIKEGEDFENSSVVKITSSDNDTV</sequence>
<keyword evidence="3" id="KW-0443">Lipid metabolism</keyword>
<organism evidence="5 6">
    <name type="scientific">Candidatus Nitrosocosmicus oleophilus</name>
    <dbReference type="NCBI Taxonomy" id="1353260"/>
    <lineage>
        <taxon>Archaea</taxon>
        <taxon>Nitrososphaerota</taxon>
        <taxon>Nitrososphaeria</taxon>
        <taxon>Nitrososphaerales</taxon>
        <taxon>Nitrososphaeraceae</taxon>
        <taxon>Candidatus Nitrosocosmicus</taxon>
    </lineage>
</organism>
<dbReference type="InterPro" id="IPR050301">
    <property type="entry name" value="NTE"/>
</dbReference>
<dbReference type="PANTHER" id="PTHR14226">
    <property type="entry name" value="NEUROPATHY TARGET ESTERASE/SWISS CHEESE D.MELANOGASTER"/>
    <property type="match status" value="1"/>
</dbReference>
<dbReference type="OrthoDB" id="11532at2157"/>
<dbReference type="PROSITE" id="PS51635">
    <property type="entry name" value="PNPLA"/>
    <property type="match status" value="1"/>
</dbReference>
<dbReference type="AlphaFoldDB" id="A0A654LWE0"/>
<dbReference type="InterPro" id="IPR002641">
    <property type="entry name" value="PNPLA_dom"/>
</dbReference>
<gene>
    <name evidence="5" type="ORF">NMY3_01122</name>
</gene>
<dbReference type="GO" id="GO:0016787">
    <property type="term" value="F:hydrolase activity"/>
    <property type="evidence" value="ECO:0007669"/>
    <property type="project" value="UniProtKB-KW"/>
</dbReference>
<feature type="domain" description="PNPLA" evidence="4">
    <location>
        <begin position="13"/>
        <end position="298"/>
    </location>
</feature>
<evidence type="ECO:0000256" key="3">
    <source>
        <dbReference type="ARBA" id="ARBA00023098"/>
    </source>
</evidence>
<dbReference type="EMBL" id="CP012850">
    <property type="protein sequence ID" value="ALI35327.1"/>
    <property type="molecule type" value="Genomic_DNA"/>
</dbReference>
<dbReference type="InterPro" id="IPR016035">
    <property type="entry name" value="Acyl_Trfase/lysoPLipase"/>
</dbReference>
<dbReference type="RefSeq" id="WP_196817818.1">
    <property type="nucleotide sequence ID" value="NZ_CP012850.1"/>
</dbReference>
<dbReference type="Pfam" id="PF01734">
    <property type="entry name" value="Patatin"/>
    <property type="match status" value="1"/>
</dbReference>
<dbReference type="PANTHER" id="PTHR14226:SF57">
    <property type="entry name" value="BLR7027 PROTEIN"/>
    <property type="match status" value="1"/>
</dbReference>
<dbReference type="Gene3D" id="3.40.1090.10">
    <property type="entry name" value="Cytosolic phospholipase A2 catalytic domain"/>
    <property type="match status" value="1"/>
</dbReference>
<evidence type="ECO:0000313" key="5">
    <source>
        <dbReference type="EMBL" id="ALI35327.1"/>
    </source>
</evidence>